<dbReference type="EMBL" id="RCUX01000005">
    <property type="protein sequence ID" value="RLP75965.1"/>
    <property type="molecule type" value="Genomic_DNA"/>
</dbReference>
<keyword evidence="1" id="KW-1133">Transmembrane helix</keyword>
<dbReference type="AlphaFoldDB" id="A0A3L7A7B9"/>
<evidence type="ECO:0000313" key="3">
    <source>
        <dbReference type="Proteomes" id="UP000272503"/>
    </source>
</evidence>
<feature type="transmembrane region" description="Helical" evidence="1">
    <location>
        <begin position="212"/>
        <end position="229"/>
    </location>
</feature>
<comment type="caution">
    <text evidence="2">The sequence shown here is derived from an EMBL/GenBank/DDBJ whole genome shotgun (WGS) entry which is preliminary data.</text>
</comment>
<evidence type="ECO:0000313" key="2">
    <source>
        <dbReference type="EMBL" id="RLP75965.1"/>
    </source>
</evidence>
<dbReference type="Proteomes" id="UP000272503">
    <property type="component" value="Unassembled WGS sequence"/>
</dbReference>
<gene>
    <name evidence="2" type="ORF">D9V32_07335</name>
</gene>
<evidence type="ECO:0008006" key="4">
    <source>
        <dbReference type="Google" id="ProtNLM"/>
    </source>
</evidence>
<proteinExistence type="predicted"/>
<keyword evidence="3" id="KW-1185">Reference proteome</keyword>
<evidence type="ECO:0000256" key="1">
    <source>
        <dbReference type="SAM" id="Phobius"/>
    </source>
</evidence>
<feature type="transmembrane region" description="Helical" evidence="1">
    <location>
        <begin position="283"/>
        <end position="305"/>
    </location>
</feature>
<name>A0A3L7A7B9_9MICO</name>
<accession>A0A3L7A7B9</accession>
<feature type="transmembrane region" description="Helical" evidence="1">
    <location>
        <begin position="249"/>
        <end position="277"/>
    </location>
</feature>
<protein>
    <recommendedName>
        <fullName evidence="4">ABC transporter permease</fullName>
    </recommendedName>
</protein>
<keyword evidence="1" id="KW-0472">Membrane</keyword>
<sequence>MGLLLAYAVLAGVFVSSFSSYRDQSFTQEMLRQNQLGRNVVTFLSSSPDAAAKIDRTSCEALSVRPDVQRSGLLQPDRIENVSGIDPRVHIYRASVTLFPGLERYDALIGSVLGADNRPALIGIAGGARSAAVLPKQPRGLDVNTGIVLPLSPNVREGEACIVQFSENADITGQTKDAALSLSVSESSLGANTSLEAVTNPVMDYLTRTERFLPVALGTIGALLSGVVLRARTSEFSTYRLSGTSRAVLFSIISCEQLIVSGIFFMSTALSLSVLYSTFVSPVAMLLTAVAASAAWCVAGAPFALGQIARDPITQAKER</sequence>
<reference evidence="2 3" key="1">
    <citation type="submission" date="2018-10" db="EMBL/GenBank/DDBJ databases">
        <authorList>
            <person name="Li J."/>
        </authorList>
    </citation>
    <scope>NUCLEOTIDE SEQUENCE [LARGE SCALE GENOMIC DNA]</scope>
    <source>
        <strain evidence="2 3">IF 016277</strain>
    </source>
</reference>
<organism evidence="2 3">
    <name type="scientific">Mycetocola tolaasinivorans</name>
    <dbReference type="NCBI Taxonomy" id="76635"/>
    <lineage>
        <taxon>Bacteria</taxon>
        <taxon>Bacillati</taxon>
        <taxon>Actinomycetota</taxon>
        <taxon>Actinomycetes</taxon>
        <taxon>Micrococcales</taxon>
        <taxon>Microbacteriaceae</taxon>
        <taxon>Mycetocola</taxon>
    </lineage>
</organism>
<keyword evidence="1" id="KW-0812">Transmembrane</keyword>